<feature type="region of interest" description="Disordered" evidence="1">
    <location>
        <begin position="82"/>
        <end position="112"/>
    </location>
</feature>
<protein>
    <submittedName>
        <fullName evidence="4">IS66 family transposase zinc-finger binding domain-containing protein</fullName>
    </submittedName>
</protein>
<feature type="domain" description="Transposase IS66 zinc-finger binding" evidence="2">
    <location>
        <begin position="126"/>
        <end position="169"/>
    </location>
</feature>
<keyword evidence="4" id="KW-0479">Metal-binding</keyword>
<dbReference type="Pfam" id="PF13007">
    <property type="entry name" value="LZ_Tnp_IS66"/>
    <property type="match status" value="1"/>
</dbReference>
<dbReference type="PANTHER" id="PTHR33678:SF1">
    <property type="entry name" value="BLL1576 PROTEIN"/>
    <property type="match status" value="1"/>
</dbReference>
<dbReference type="Pfam" id="PF13005">
    <property type="entry name" value="zf-IS66"/>
    <property type="match status" value="1"/>
</dbReference>
<dbReference type="InterPro" id="IPR024474">
    <property type="entry name" value="Znf_dom_IS66"/>
</dbReference>
<proteinExistence type="predicted"/>
<name>A0ABV6CCB7_9GAMM</name>
<comment type="caution">
    <text evidence="4">The sequence shown here is derived from an EMBL/GenBank/DDBJ whole genome shotgun (WGS) entry which is preliminary data.</text>
</comment>
<dbReference type="InterPro" id="IPR024463">
    <property type="entry name" value="Transposase_TnpC_homeodom"/>
</dbReference>
<dbReference type="Proteomes" id="UP001589758">
    <property type="component" value="Unassembled WGS sequence"/>
</dbReference>
<feature type="domain" description="Transposase TnpC homeodomain" evidence="3">
    <location>
        <begin position="36"/>
        <end position="119"/>
    </location>
</feature>
<sequence>MKNQAKSFNIEEIKQLDKEQLIALVVDLFKRYNFAEEKLKAMMMRTFARKSEVNDKQFNLFTEEEFSELASFIESTHSCDSTEATLGTSEDAPAKAESSTPPKKSRGRKVINPDLPREERIIDLEDKTCKTCSSEMTAMGEAISEKVDFIPAKIVVIRTKRIKYTCTCCQTLVAAPMPAEIIDKGIPSDNLLAEIVAKKFIYHLPLYRQ</sequence>
<dbReference type="GO" id="GO:0008270">
    <property type="term" value="F:zinc ion binding"/>
    <property type="evidence" value="ECO:0007669"/>
    <property type="project" value="UniProtKB-KW"/>
</dbReference>
<keyword evidence="4" id="KW-0862">Zinc</keyword>
<keyword evidence="5" id="KW-1185">Reference proteome</keyword>
<evidence type="ECO:0000259" key="2">
    <source>
        <dbReference type="Pfam" id="PF13005"/>
    </source>
</evidence>
<dbReference type="InterPro" id="IPR052344">
    <property type="entry name" value="Transposase-related"/>
</dbReference>
<evidence type="ECO:0000313" key="4">
    <source>
        <dbReference type="EMBL" id="MFC0180618.1"/>
    </source>
</evidence>
<dbReference type="PANTHER" id="PTHR33678">
    <property type="entry name" value="BLL1576 PROTEIN"/>
    <property type="match status" value="1"/>
</dbReference>
<accession>A0ABV6CCB7</accession>
<feature type="non-terminal residue" evidence="4">
    <location>
        <position position="209"/>
    </location>
</feature>
<organism evidence="4 5">
    <name type="scientific">Thorsellia kenyensis</name>
    <dbReference type="NCBI Taxonomy" id="1549888"/>
    <lineage>
        <taxon>Bacteria</taxon>
        <taxon>Pseudomonadati</taxon>
        <taxon>Pseudomonadota</taxon>
        <taxon>Gammaproteobacteria</taxon>
        <taxon>Enterobacterales</taxon>
        <taxon>Thorselliaceae</taxon>
        <taxon>Thorsellia</taxon>
    </lineage>
</organism>
<keyword evidence="4" id="KW-0863">Zinc-finger</keyword>
<evidence type="ECO:0000259" key="3">
    <source>
        <dbReference type="Pfam" id="PF13007"/>
    </source>
</evidence>
<evidence type="ECO:0000313" key="5">
    <source>
        <dbReference type="Proteomes" id="UP001589758"/>
    </source>
</evidence>
<reference evidence="4 5" key="1">
    <citation type="submission" date="2024-09" db="EMBL/GenBank/DDBJ databases">
        <authorList>
            <person name="Sun Q."/>
            <person name="Mori K."/>
        </authorList>
    </citation>
    <scope>NUCLEOTIDE SEQUENCE [LARGE SCALE GENOMIC DNA]</scope>
    <source>
        <strain evidence="4 5">CCM 8545</strain>
    </source>
</reference>
<dbReference type="RefSeq" id="WP_385877741.1">
    <property type="nucleotide sequence ID" value="NZ_JBHLXE010000106.1"/>
</dbReference>
<evidence type="ECO:0000256" key="1">
    <source>
        <dbReference type="SAM" id="MobiDB-lite"/>
    </source>
</evidence>
<dbReference type="EMBL" id="JBHLXE010000106">
    <property type="protein sequence ID" value="MFC0180618.1"/>
    <property type="molecule type" value="Genomic_DNA"/>
</dbReference>
<gene>
    <name evidence="4" type="ORF">ACFFIT_11100</name>
</gene>